<accession>A0AAD5QDH8</accession>
<name>A0AAD5QDH8_PARTN</name>
<evidence type="ECO:0000313" key="2">
    <source>
        <dbReference type="Proteomes" id="UP001196413"/>
    </source>
</evidence>
<organism evidence="1 2">
    <name type="scientific">Parelaphostrongylus tenuis</name>
    <name type="common">Meningeal worm</name>
    <dbReference type="NCBI Taxonomy" id="148309"/>
    <lineage>
        <taxon>Eukaryota</taxon>
        <taxon>Metazoa</taxon>
        <taxon>Ecdysozoa</taxon>
        <taxon>Nematoda</taxon>
        <taxon>Chromadorea</taxon>
        <taxon>Rhabditida</taxon>
        <taxon>Rhabditina</taxon>
        <taxon>Rhabditomorpha</taxon>
        <taxon>Strongyloidea</taxon>
        <taxon>Metastrongylidae</taxon>
        <taxon>Parelaphostrongylus</taxon>
    </lineage>
</organism>
<reference evidence="1" key="1">
    <citation type="submission" date="2021-06" db="EMBL/GenBank/DDBJ databases">
        <title>Parelaphostrongylus tenuis whole genome reference sequence.</title>
        <authorList>
            <person name="Garwood T.J."/>
            <person name="Larsen P.A."/>
            <person name="Fountain-Jones N.M."/>
            <person name="Garbe J.R."/>
            <person name="Macchietto M.G."/>
            <person name="Kania S.A."/>
            <person name="Gerhold R.W."/>
            <person name="Richards J.E."/>
            <person name="Wolf T.M."/>
        </authorList>
    </citation>
    <scope>NUCLEOTIDE SEQUENCE</scope>
    <source>
        <strain evidence="1">MNPRO001-30</strain>
        <tissue evidence="1">Meninges</tissue>
    </source>
</reference>
<dbReference type="Proteomes" id="UP001196413">
    <property type="component" value="Unassembled WGS sequence"/>
</dbReference>
<comment type="caution">
    <text evidence="1">The sequence shown here is derived from an EMBL/GenBank/DDBJ whole genome shotgun (WGS) entry which is preliminary data.</text>
</comment>
<dbReference type="EMBL" id="JAHQIW010000303">
    <property type="protein sequence ID" value="KAJ1347337.1"/>
    <property type="molecule type" value="Genomic_DNA"/>
</dbReference>
<gene>
    <name evidence="1" type="ORF">KIN20_002373</name>
</gene>
<proteinExistence type="predicted"/>
<sequence length="65" mass="7537">MREYGQQSQWSRNWHWSSSAVGRAVVRFRRDHGGIVPDFCPHFLAVRDRVPISVHACVANVLSFR</sequence>
<dbReference type="AlphaFoldDB" id="A0AAD5QDH8"/>
<protein>
    <submittedName>
        <fullName evidence="1">Uncharacterized protein</fullName>
    </submittedName>
</protein>
<keyword evidence="2" id="KW-1185">Reference proteome</keyword>
<evidence type="ECO:0000313" key="1">
    <source>
        <dbReference type="EMBL" id="KAJ1347337.1"/>
    </source>
</evidence>